<dbReference type="EMBL" id="JAFBRM010000001">
    <property type="protein sequence ID" value="MBM1712156.1"/>
    <property type="molecule type" value="Genomic_DNA"/>
</dbReference>
<feature type="signal peptide" evidence="1">
    <location>
        <begin position="1"/>
        <end position="25"/>
    </location>
</feature>
<dbReference type="Pfam" id="PF13365">
    <property type="entry name" value="Trypsin_2"/>
    <property type="match status" value="1"/>
</dbReference>
<reference evidence="3 4" key="1">
    <citation type="submission" date="2021-01" db="EMBL/GenBank/DDBJ databases">
        <title>Diatom-associated Roseobacters Show Island Model of Population Structure.</title>
        <authorList>
            <person name="Qu L."/>
            <person name="Feng X."/>
            <person name="Chen Y."/>
            <person name="Li L."/>
            <person name="Wang X."/>
            <person name="Hu Z."/>
            <person name="Wang H."/>
            <person name="Luo H."/>
        </authorList>
    </citation>
    <scope>NUCLEOTIDE SEQUENCE [LARGE SCALE GENOMIC DNA]</scope>
    <source>
        <strain evidence="3 4">TR60-84</strain>
    </source>
</reference>
<dbReference type="Proteomes" id="UP000732193">
    <property type="component" value="Unassembled WGS sequence"/>
</dbReference>
<evidence type="ECO:0000256" key="1">
    <source>
        <dbReference type="SAM" id="SignalP"/>
    </source>
</evidence>
<dbReference type="AlphaFoldDB" id="A0AAE3B5D1"/>
<feature type="chain" id="PRO_5042097459" evidence="1">
    <location>
        <begin position="26"/>
        <end position="598"/>
    </location>
</feature>
<dbReference type="SUPFAM" id="SSF47090">
    <property type="entry name" value="PGBD-like"/>
    <property type="match status" value="1"/>
</dbReference>
<dbReference type="Gene3D" id="2.40.10.120">
    <property type="match status" value="1"/>
</dbReference>
<dbReference type="Gene3D" id="1.10.101.10">
    <property type="entry name" value="PGBD-like superfamily/PGBD"/>
    <property type="match status" value="1"/>
</dbReference>
<dbReference type="Pfam" id="PF01471">
    <property type="entry name" value="PG_binding_1"/>
    <property type="match status" value="1"/>
</dbReference>
<dbReference type="InterPro" id="IPR002477">
    <property type="entry name" value="Peptidoglycan-bd-like"/>
</dbReference>
<accession>A0AAE3B5D1</accession>
<dbReference type="RefSeq" id="WP_203240972.1">
    <property type="nucleotide sequence ID" value="NZ_JAFBRH010000001.1"/>
</dbReference>
<evidence type="ECO:0000313" key="4">
    <source>
        <dbReference type="Proteomes" id="UP000732193"/>
    </source>
</evidence>
<evidence type="ECO:0000313" key="3">
    <source>
        <dbReference type="EMBL" id="MBM1712156.1"/>
    </source>
</evidence>
<dbReference type="PANTHER" id="PTHR43019">
    <property type="entry name" value="SERINE ENDOPROTEASE DEGS"/>
    <property type="match status" value="1"/>
</dbReference>
<sequence>MTRIFSALLAAVFTLSVLSASTAGAQSPDDVVWVQIEAQPQLSEATARARDYADLVEDVNGFSLGGGWYAIAVGPYRRADAEQVLRQYVRSRIVPRDSFIQLSENFRQQFWPVGANVLNRDVVAAPGAVDIATAPAEPADTAPEQAAPAVPEVPVLEPTDETLAQARRSERSLSAQDRKDLQIALQWAGFYNAAIDGSYGRGTRNSMAAWQEANNFEVTGVLTTLQRAALLKQYNAVLDGLGLQMVRDDQAGIEMVMPTAEVGFAKYEAPFAQYDSTGDIGARVLLISQAGDQNTLFGLYDIMQTLEIVPLNGPRERNKSSFTLVGENDRIISETRASLQDGQVKGFTLIWPANDEARRSRVMDELVKSFTRLPGVLDPAAGGDAEQAIDLVSGLQVRQAKLARSGFFVDGSGTVVTTAEAVASCGRLTVDGDTDADVLAQDADTGLAILKPRSALAPLAVAAFDLGTPRLQSEISVAGFSYEGVLSAATLTFGKVADVRGLSGEENLNRLSLKAQAGDAGGPVFDASGNVVGMLLPKPTGAQELPEDVSFALDGDSIATLATQAGVQLTASDRTGSVAPRDLRLAAQGMTVLVSCWE</sequence>
<dbReference type="SUPFAM" id="SSF50494">
    <property type="entry name" value="Trypsin-like serine proteases"/>
    <property type="match status" value="1"/>
</dbReference>
<evidence type="ECO:0000259" key="2">
    <source>
        <dbReference type="Pfam" id="PF01471"/>
    </source>
</evidence>
<organism evidence="3 4">
    <name type="scientific">Sulfitobacter geojensis</name>
    <dbReference type="NCBI Taxonomy" id="1342299"/>
    <lineage>
        <taxon>Bacteria</taxon>
        <taxon>Pseudomonadati</taxon>
        <taxon>Pseudomonadota</taxon>
        <taxon>Alphaproteobacteria</taxon>
        <taxon>Rhodobacterales</taxon>
        <taxon>Roseobacteraceae</taxon>
        <taxon>Sulfitobacter</taxon>
    </lineage>
</organism>
<feature type="domain" description="Peptidoglycan binding-like" evidence="2">
    <location>
        <begin position="175"/>
        <end position="230"/>
    </location>
</feature>
<dbReference type="InterPro" id="IPR036366">
    <property type="entry name" value="PGBDSf"/>
</dbReference>
<dbReference type="InterPro" id="IPR009003">
    <property type="entry name" value="Peptidase_S1_PA"/>
</dbReference>
<gene>
    <name evidence="3" type="ORF">JQV55_01110</name>
</gene>
<comment type="caution">
    <text evidence="3">The sequence shown here is derived from an EMBL/GenBank/DDBJ whole genome shotgun (WGS) entry which is preliminary data.</text>
</comment>
<proteinExistence type="predicted"/>
<name>A0AAE3B5D1_9RHOB</name>
<dbReference type="PANTHER" id="PTHR43019:SF23">
    <property type="entry name" value="PROTEASE DO-LIKE 5, CHLOROPLASTIC"/>
    <property type="match status" value="1"/>
</dbReference>
<keyword evidence="1" id="KW-0732">Signal</keyword>
<keyword evidence="4" id="KW-1185">Reference proteome</keyword>
<protein>
    <submittedName>
        <fullName evidence="3">Trypsin-like peptidase domain-containing protein</fullName>
    </submittedName>
</protein>
<dbReference type="InterPro" id="IPR036365">
    <property type="entry name" value="PGBD-like_sf"/>
</dbReference>